<evidence type="ECO:0000313" key="1">
    <source>
        <dbReference type="EMBL" id="SHJ63286.1"/>
    </source>
</evidence>
<dbReference type="RefSeq" id="WP_072909382.1">
    <property type="nucleotide sequence ID" value="NZ_FQZT01000011.1"/>
</dbReference>
<dbReference type="Proteomes" id="UP000184171">
    <property type="component" value="Unassembled WGS sequence"/>
</dbReference>
<dbReference type="OrthoDB" id="9904087at2"/>
<organism evidence="1 2">
    <name type="scientific">Malonomonas rubra DSM 5091</name>
    <dbReference type="NCBI Taxonomy" id="1122189"/>
    <lineage>
        <taxon>Bacteria</taxon>
        <taxon>Pseudomonadati</taxon>
        <taxon>Thermodesulfobacteriota</taxon>
        <taxon>Desulfuromonadia</taxon>
        <taxon>Desulfuromonadales</taxon>
        <taxon>Geopsychrobacteraceae</taxon>
        <taxon>Malonomonas</taxon>
    </lineage>
</organism>
<dbReference type="EMBL" id="FQZT01000011">
    <property type="protein sequence ID" value="SHJ63286.1"/>
    <property type="molecule type" value="Genomic_DNA"/>
</dbReference>
<keyword evidence="2" id="KW-1185">Reference proteome</keyword>
<proteinExistence type="predicted"/>
<protein>
    <submittedName>
        <fullName evidence="1">Uncharacterized protein</fullName>
    </submittedName>
</protein>
<name>A0A1M6KWK8_MALRU</name>
<dbReference type="AlphaFoldDB" id="A0A1M6KWK8"/>
<evidence type="ECO:0000313" key="2">
    <source>
        <dbReference type="Proteomes" id="UP000184171"/>
    </source>
</evidence>
<sequence length="63" mass="6891">MKTSALQMISKSKKVLDGIVGEGYCFHIASAINLKNTLQASQAVRRWNAQTGGFIFWGLGYAI</sequence>
<accession>A0A1M6KWK8</accession>
<gene>
    <name evidence="1" type="ORF">SAMN02745165_02822</name>
</gene>
<reference evidence="1 2" key="1">
    <citation type="submission" date="2016-11" db="EMBL/GenBank/DDBJ databases">
        <authorList>
            <person name="Jaros S."/>
            <person name="Januszkiewicz K."/>
            <person name="Wedrychowicz H."/>
        </authorList>
    </citation>
    <scope>NUCLEOTIDE SEQUENCE [LARGE SCALE GENOMIC DNA]</scope>
    <source>
        <strain evidence="1 2">DSM 5091</strain>
    </source>
</reference>
<dbReference type="STRING" id="1122189.SAMN02745165_02822"/>